<dbReference type="EMBL" id="CAFAAV010000011">
    <property type="protein sequence ID" value="CAB4803635.1"/>
    <property type="molecule type" value="Genomic_DNA"/>
</dbReference>
<dbReference type="EMBL" id="CAFBIY010000111">
    <property type="protein sequence ID" value="CAB4852129.1"/>
    <property type="molecule type" value="Genomic_DNA"/>
</dbReference>
<evidence type="ECO:0000313" key="10">
    <source>
        <dbReference type="EMBL" id="CAB4981034.1"/>
    </source>
</evidence>
<name>A0A6J6A4Z1_9ZZZZ</name>
<evidence type="ECO:0000313" key="9">
    <source>
        <dbReference type="EMBL" id="CAB4936367.1"/>
    </source>
</evidence>
<evidence type="ECO:0000259" key="4">
    <source>
        <dbReference type="Pfam" id="PF19328"/>
    </source>
</evidence>
<gene>
    <name evidence="6" type="ORF">UFOPK2656_01690</name>
    <name evidence="7" type="ORF">UFOPK3099_00268</name>
    <name evidence="8" type="ORF">UFOPK3267_01901</name>
    <name evidence="9" type="ORF">UFOPK3651_01832</name>
    <name evidence="10" type="ORF">UFOPK3931_00805</name>
    <name evidence="5" type="ORF">UFOPK4189_01755</name>
</gene>
<dbReference type="Pfam" id="PF01113">
    <property type="entry name" value="DapB_N"/>
    <property type="match status" value="1"/>
</dbReference>
<dbReference type="EMBL" id="CAFBMT010000009">
    <property type="protein sequence ID" value="CAB4936367.1"/>
    <property type="molecule type" value="Genomic_DNA"/>
</dbReference>
<sequence length="354" mass="37555">MSIRVVCVGTGLVGQQGIMAVLDHPDTELVAVVVHSDDKVGRDAGELVGRPPIGLVAIQSLEEALALEPAVVAYFNTTHGRLKATIEEFAMILASGANIVTTSVGALINPAGARPDVLAKLNAACQEGGTTLFSTGIDPGVFSDFMPIVLSGCGRRIDGIRIFEMATYESGQQSDMVAFEQVGFGLPTNTVTPLVHPDGLRVTWGNAISMMAEQLGVTLDEIAVSHEMLPSPETFEYQGRVIEQGTIAGMRFEIAGMKDGKNLISVAHVTRARHDLAPNWPRPLRGDGYRIIIEGEPRLDCELEFSSETGGHLTGGWAITAMRAINAIPSVVAAEPGVKSVFDLPVITGRGRFG</sequence>
<dbReference type="InterPro" id="IPR045760">
    <property type="entry name" value="DAP_DH_C"/>
</dbReference>
<dbReference type="EMBL" id="CAEZYF010000009">
    <property type="protein sequence ID" value="CAB4724790.1"/>
    <property type="molecule type" value="Genomic_DNA"/>
</dbReference>
<keyword evidence="2" id="KW-0560">Oxidoreductase</keyword>
<protein>
    <submittedName>
        <fullName evidence="5">Unannotated protein</fullName>
    </submittedName>
</protein>
<dbReference type="InterPro" id="IPR036291">
    <property type="entry name" value="NAD(P)-bd_dom_sf"/>
</dbReference>
<dbReference type="SUPFAM" id="SSF51735">
    <property type="entry name" value="NAD(P)-binding Rossmann-fold domains"/>
    <property type="match status" value="1"/>
</dbReference>
<dbReference type="Gene3D" id="3.40.50.720">
    <property type="entry name" value="NAD(P)-binding Rossmann-like Domain"/>
    <property type="match status" value="1"/>
</dbReference>
<organism evidence="5">
    <name type="scientific">freshwater metagenome</name>
    <dbReference type="NCBI Taxonomy" id="449393"/>
    <lineage>
        <taxon>unclassified sequences</taxon>
        <taxon>metagenomes</taxon>
        <taxon>ecological metagenomes</taxon>
    </lineage>
</organism>
<dbReference type="GO" id="GO:0009089">
    <property type="term" value="P:lysine biosynthetic process via diaminopimelate"/>
    <property type="evidence" value="ECO:0007669"/>
    <property type="project" value="InterPro"/>
</dbReference>
<dbReference type="EMBL" id="CAFBOL010000014">
    <property type="protein sequence ID" value="CAB4981034.1"/>
    <property type="molecule type" value="Genomic_DNA"/>
</dbReference>
<evidence type="ECO:0000256" key="1">
    <source>
        <dbReference type="ARBA" id="ARBA00022857"/>
    </source>
</evidence>
<proteinExistence type="predicted"/>
<feature type="domain" description="2,4-diaminopentanoate dehydrogenase C-terminal" evidence="4">
    <location>
        <begin position="201"/>
        <end position="348"/>
    </location>
</feature>
<dbReference type="CDD" id="cd24146">
    <property type="entry name" value="nat-AmDH_N_like"/>
    <property type="match status" value="1"/>
</dbReference>
<evidence type="ECO:0000313" key="7">
    <source>
        <dbReference type="EMBL" id="CAB4803635.1"/>
    </source>
</evidence>
<feature type="domain" description="Dihydrodipicolinate reductase N-terminal" evidence="3">
    <location>
        <begin position="3"/>
        <end position="101"/>
    </location>
</feature>
<evidence type="ECO:0000259" key="3">
    <source>
        <dbReference type="Pfam" id="PF01113"/>
    </source>
</evidence>
<dbReference type="EMBL" id="CAESGF010000009">
    <property type="protein sequence ID" value="CAB4363986.1"/>
    <property type="molecule type" value="Genomic_DNA"/>
</dbReference>
<reference evidence="5" key="1">
    <citation type="submission" date="2020-05" db="EMBL/GenBank/DDBJ databases">
        <authorList>
            <person name="Chiriac C."/>
            <person name="Salcher M."/>
            <person name="Ghai R."/>
            <person name="Kavagutti S V."/>
        </authorList>
    </citation>
    <scope>NUCLEOTIDE SEQUENCE</scope>
</reference>
<accession>A0A6J6A4Z1</accession>
<evidence type="ECO:0000313" key="5">
    <source>
        <dbReference type="EMBL" id="CAB4363986.1"/>
    </source>
</evidence>
<evidence type="ECO:0000256" key="2">
    <source>
        <dbReference type="ARBA" id="ARBA00023002"/>
    </source>
</evidence>
<dbReference type="InterPro" id="IPR000846">
    <property type="entry name" value="DapB_N"/>
</dbReference>
<keyword evidence="1" id="KW-0521">NADP</keyword>
<dbReference type="AlphaFoldDB" id="A0A6J6A4Z1"/>
<dbReference type="Pfam" id="PF19328">
    <property type="entry name" value="DAP_DH_C"/>
    <property type="match status" value="1"/>
</dbReference>
<evidence type="ECO:0000313" key="6">
    <source>
        <dbReference type="EMBL" id="CAB4724790.1"/>
    </source>
</evidence>
<dbReference type="GO" id="GO:0008839">
    <property type="term" value="F:4-hydroxy-tetrahydrodipicolinate reductase"/>
    <property type="evidence" value="ECO:0007669"/>
    <property type="project" value="InterPro"/>
</dbReference>
<evidence type="ECO:0000313" key="8">
    <source>
        <dbReference type="EMBL" id="CAB4852129.1"/>
    </source>
</evidence>